<name>A0A5N6V959_ASPTM</name>
<dbReference type="Proteomes" id="UP000326950">
    <property type="component" value="Unassembled WGS sequence"/>
</dbReference>
<evidence type="ECO:0000313" key="2">
    <source>
        <dbReference type="Proteomes" id="UP000326950"/>
    </source>
</evidence>
<organism evidence="1 2">
    <name type="scientific">Aspergillus tamarii</name>
    <dbReference type="NCBI Taxonomy" id="41984"/>
    <lineage>
        <taxon>Eukaryota</taxon>
        <taxon>Fungi</taxon>
        <taxon>Dikarya</taxon>
        <taxon>Ascomycota</taxon>
        <taxon>Pezizomycotina</taxon>
        <taxon>Eurotiomycetes</taxon>
        <taxon>Eurotiomycetidae</taxon>
        <taxon>Eurotiales</taxon>
        <taxon>Aspergillaceae</taxon>
        <taxon>Aspergillus</taxon>
        <taxon>Aspergillus subgen. Circumdati</taxon>
    </lineage>
</organism>
<reference evidence="1 2" key="1">
    <citation type="submission" date="2019-04" db="EMBL/GenBank/DDBJ databases">
        <title>Friends and foes A comparative genomics study of 23 Aspergillus species from section Flavi.</title>
        <authorList>
            <consortium name="DOE Joint Genome Institute"/>
            <person name="Kjaerbolling I."/>
            <person name="Vesth T."/>
            <person name="Frisvad J.C."/>
            <person name="Nybo J.L."/>
            <person name="Theobald S."/>
            <person name="Kildgaard S."/>
            <person name="Isbrandt T."/>
            <person name="Kuo A."/>
            <person name="Sato A."/>
            <person name="Lyhne E.K."/>
            <person name="Kogle M.E."/>
            <person name="Wiebenga A."/>
            <person name="Kun R.S."/>
            <person name="Lubbers R.J."/>
            <person name="Makela M.R."/>
            <person name="Barry K."/>
            <person name="Chovatia M."/>
            <person name="Clum A."/>
            <person name="Daum C."/>
            <person name="Haridas S."/>
            <person name="He G."/>
            <person name="LaButti K."/>
            <person name="Lipzen A."/>
            <person name="Mondo S."/>
            <person name="Riley R."/>
            <person name="Salamov A."/>
            <person name="Simmons B.A."/>
            <person name="Magnuson J.K."/>
            <person name="Henrissat B."/>
            <person name="Mortensen U.H."/>
            <person name="Larsen T.O."/>
            <person name="Devries R.P."/>
            <person name="Grigoriev I.V."/>
            <person name="Machida M."/>
            <person name="Baker S.E."/>
            <person name="Andersen M.R."/>
        </authorList>
    </citation>
    <scope>NUCLEOTIDE SEQUENCE [LARGE SCALE GENOMIC DNA]</scope>
    <source>
        <strain evidence="1 2">CBS 117626</strain>
    </source>
</reference>
<protein>
    <submittedName>
        <fullName evidence="1">Uncharacterized protein</fullName>
    </submittedName>
</protein>
<evidence type="ECO:0000313" key="1">
    <source>
        <dbReference type="EMBL" id="KAE8167429.1"/>
    </source>
</evidence>
<dbReference type="EMBL" id="ML738589">
    <property type="protein sequence ID" value="KAE8167429.1"/>
    <property type="molecule type" value="Genomic_DNA"/>
</dbReference>
<accession>A0A5N6V959</accession>
<keyword evidence="2" id="KW-1185">Reference proteome</keyword>
<gene>
    <name evidence="1" type="ORF">BDV40DRAFT_252932</name>
</gene>
<sequence length="55" mass="6554">MTRNHVRFYGHWTQCDSTSLVLRYPQQCLIQTAYQRTLLRELSTESTSIGHLTRR</sequence>
<dbReference type="AlphaFoldDB" id="A0A5N6V959"/>
<proteinExistence type="predicted"/>